<dbReference type="Pfam" id="PF00593">
    <property type="entry name" value="TonB_dep_Rec_b-barrel"/>
    <property type="match status" value="1"/>
</dbReference>
<dbReference type="InterPro" id="IPR000531">
    <property type="entry name" value="Beta-barrel_TonB"/>
</dbReference>
<dbReference type="PANTHER" id="PTHR40980:SF4">
    <property type="entry name" value="TONB-DEPENDENT RECEPTOR-LIKE BETA-BARREL DOMAIN-CONTAINING PROTEIN"/>
    <property type="match status" value="1"/>
</dbReference>
<dbReference type="PANTHER" id="PTHR40980">
    <property type="entry name" value="PLUG DOMAIN-CONTAINING PROTEIN"/>
    <property type="match status" value="1"/>
</dbReference>
<dbReference type="AlphaFoldDB" id="A0A251ZY35"/>
<dbReference type="Gene3D" id="2.40.170.20">
    <property type="entry name" value="TonB-dependent receptor, beta-barrel domain"/>
    <property type="match status" value="1"/>
</dbReference>
<reference evidence="7 8" key="1">
    <citation type="submission" date="2014-06" db="EMBL/GenBank/DDBJ databases">
        <authorList>
            <person name="Ju J."/>
            <person name="Zhang J."/>
        </authorList>
    </citation>
    <scope>NUCLEOTIDE SEQUENCE [LARGE SCALE GENOMIC DNA]</scope>
    <source>
        <strain evidence="7">DmW_045</strain>
    </source>
</reference>
<organism evidence="7 8">
    <name type="scientific">Acetobacter orientalis</name>
    <dbReference type="NCBI Taxonomy" id="146474"/>
    <lineage>
        <taxon>Bacteria</taxon>
        <taxon>Pseudomonadati</taxon>
        <taxon>Pseudomonadota</taxon>
        <taxon>Alphaproteobacteria</taxon>
        <taxon>Acetobacterales</taxon>
        <taxon>Acetobacteraceae</taxon>
        <taxon>Acetobacter</taxon>
    </lineage>
</organism>
<gene>
    <name evidence="7" type="ORF">HK12_13635</name>
</gene>
<feature type="domain" description="TonB-dependent receptor plug" evidence="6">
    <location>
        <begin position="119"/>
        <end position="222"/>
    </location>
</feature>
<dbReference type="Gene3D" id="2.170.130.10">
    <property type="entry name" value="TonB-dependent receptor, plug domain"/>
    <property type="match status" value="1"/>
</dbReference>
<dbReference type="Pfam" id="PF07715">
    <property type="entry name" value="Plug"/>
    <property type="match status" value="1"/>
</dbReference>
<evidence type="ECO:0000259" key="5">
    <source>
        <dbReference type="Pfam" id="PF00593"/>
    </source>
</evidence>
<evidence type="ECO:0000256" key="1">
    <source>
        <dbReference type="ARBA" id="ARBA00004442"/>
    </source>
</evidence>
<dbReference type="InterPro" id="IPR012910">
    <property type="entry name" value="Plug_dom"/>
</dbReference>
<keyword evidence="2 4" id="KW-0472">Membrane</keyword>
<evidence type="ECO:0000313" key="7">
    <source>
        <dbReference type="EMBL" id="OUI79576.1"/>
    </source>
</evidence>
<evidence type="ECO:0000259" key="6">
    <source>
        <dbReference type="Pfam" id="PF07715"/>
    </source>
</evidence>
<dbReference type="EMBL" id="JOMO01000072">
    <property type="protein sequence ID" value="OUI79576.1"/>
    <property type="molecule type" value="Genomic_DNA"/>
</dbReference>
<comment type="subcellular location">
    <subcellularLocation>
        <location evidence="1 4">Cell outer membrane</location>
    </subcellularLocation>
</comment>
<sequence length="943" mass="105167">MMWNMAYGATHMFSIPAGTVPEALSAFQKQSGVGVVAKGRDFQNVRVSTIHGMMDDREALQKLLAGTPLQVKAPGNGSTLIVSKKPDAKLVQQGVNDVEGLFVTGHRRSQSEKRNSNIIMDTVAYDPFENLGGVSSVAQSLIQLPGVTGITDGDEPRYVSIRGISPELNHTTMDGITMATVGENGGSGSRKVNLQNVPSEMTSRTNIYKSFTAEQEGDAIGGDIDMVPMSAFDHKGLYKFIDAYGIWSSKRGGVGANGLKGYDPHMGQGAKGTFSDTFGKNKQFGIVLSMRYQHRVRNTTKQWQNYTYQGANGKYATTPDDSWNGNIKPNQFSAGEYANAVTNLGGSGRLEWKPSHNLYASLMGWSYTRWEHSVMDKQDYNLKNATPGVMGDDNTLQVNSIYVRRRQNEWHRQNSGIIGHLDWHSGKHHLLARAGYTMESYNDYQPYIAARTYPTKKLTAGYSGYPNSDDMYNMNYLSDPNVAQNSQWDLYSGGNYQIWDKSWQHVPTARLDYDWNTGEHDRGFGVAAGFEWREMSMSYQRERIDYGDPNSKTTGDYNNSMLFSNHTPWLSSFPETFIGDNGYNFPWSSLPVNAATSAYNSRAADYKYREDIYDGYLSLHYALKHTVFIAGVRVDGTNYMGWTPVINGATKSVSPGYAKNPGGYTRPLPSFDVVHHFAQGFNLHGSFSQTIGRAAPGQLAQARNENCSGDGDGSATDCTVSVGNPNLKPRQSNNFDVSLDKWFNHGNGLFSVAFFSKWIKNDILTSRSIYVQDGLSYEVTQPMNSKAAGVKGVEVNMLNRNMHLFSQIIDAQANVTWMQGHESYSNGSTTYKYHKMMYQPQFIANGMLTWHIPQIKGALRATVNYSGKYYTSFGSTPGASSGFDKFLTFNMGFWHEVYPGITLKYEVMNLANYQPTYLTGDHLQFADERDNYGRAVYFHVIFH</sequence>
<keyword evidence="7" id="KW-0675">Receptor</keyword>
<evidence type="ECO:0000256" key="3">
    <source>
        <dbReference type="ARBA" id="ARBA00023237"/>
    </source>
</evidence>
<dbReference type="GO" id="GO:0009279">
    <property type="term" value="C:cell outer membrane"/>
    <property type="evidence" value="ECO:0007669"/>
    <property type="project" value="UniProtKB-SubCell"/>
</dbReference>
<dbReference type="InterPro" id="IPR036942">
    <property type="entry name" value="Beta-barrel_TonB_sf"/>
</dbReference>
<dbReference type="SUPFAM" id="SSF56935">
    <property type="entry name" value="Porins"/>
    <property type="match status" value="1"/>
</dbReference>
<dbReference type="Proteomes" id="UP000194639">
    <property type="component" value="Unassembled WGS sequence"/>
</dbReference>
<accession>A0A251ZY35</accession>
<protein>
    <submittedName>
        <fullName evidence="7">TonB-dependent receptor</fullName>
    </submittedName>
</protein>
<comment type="similarity">
    <text evidence="4">Belongs to the TonB-dependent receptor family.</text>
</comment>
<keyword evidence="4" id="KW-0798">TonB box</keyword>
<evidence type="ECO:0000313" key="8">
    <source>
        <dbReference type="Proteomes" id="UP000194639"/>
    </source>
</evidence>
<evidence type="ECO:0000256" key="2">
    <source>
        <dbReference type="ARBA" id="ARBA00023136"/>
    </source>
</evidence>
<dbReference type="Gene3D" id="3.55.50.30">
    <property type="match status" value="1"/>
</dbReference>
<dbReference type="NCBIfam" id="TIGR01782">
    <property type="entry name" value="TonB-Xanth-Caul"/>
    <property type="match status" value="1"/>
</dbReference>
<proteinExistence type="inferred from homology"/>
<feature type="domain" description="TonB-dependent receptor-like beta-barrel" evidence="5">
    <location>
        <begin position="449"/>
        <end position="910"/>
    </location>
</feature>
<name>A0A251ZY35_9PROT</name>
<dbReference type="InterPro" id="IPR037066">
    <property type="entry name" value="Plug_dom_sf"/>
</dbReference>
<evidence type="ECO:0000256" key="4">
    <source>
        <dbReference type="RuleBase" id="RU003357"/>
    </source>
</evidence>
<keyword evidence="3" id="KW-0998">Cell outer membrane</keyword>
<comment type="caution">
    <text evidence="7">The sequence shown here is derived from an EMBL/GenBank/DDBJ whole genome shotgun (WGS) entry which is preliminary data.</text>
</comment>
<dbReference type="InterPro" id="IPR010104">
    <property type="entry name" value="TonB_rcpt_bac"/>
</dbReference>